<name>A0A1B0XVN4_9CAUD</name>
<feature type="transmembrane region" description="Helical" evidence="1">
    <location>
        <begin position="7"/>
        <end position="27"/>
    </location>
</feature>
<sequence>MDTFKSILILLISAIMLKVYVILFLIISLGVLYYDLTIGIPVTATLMFISMYLANKFEKFIS</sequence>
<proteinExistence type="predicted"/>
<organism evidence="2 3">
    <name type="scientific">Campylobacter phage PC5</name>
    <dbReference type="NCBI Taxonomy" id="1541690"/>
    <lineage>
        <taxon>Viruses</taxon>
        <taxon>Duplodnaviria</taxon>
        <taxon>Heunggongvirae</taxon>
        <taxon>Uroviricota</taxon>
        <taxon>Caudoviricetes</taxon>
        <taxon>Connertonviridae</taxon>
        <taxon>Fletchervirus</taxon>
        <taxon>Fletchervirus PC5</taxon>
    </lineage>
</organism>
<accession>A0A1B0XVN4</accession>
<evidence type="ECO:0000256" key="1">
    <source>
        <dbReference type="SAM" id="Phobius"/>
    </source>
</evidence>
<dbReference type="EMBL" id="KX229736">
    <property type="protein sequence ID" value="ANH51204.1"/>
    <property type="molecule type" value="Genomic_DNA"/>
</dbReference>
<keyword evidence="1" id="KW-0812">Transmembrane</keyword>
<feature type="transmembrane region" description="Helical" evidence="1">
    <location>
        <begin position="33"/>
        <end position="54"/>
    </location>
</feature>
<keyword evidence="3" id="KW-1185">Reference proteome</keyword>
<reference evidence="2 3" key="1">
    <citation type="submission" date="2016-05" db="EMBL/GenBank/DDBJ databases">
        <title>Campylobacter bacteriophages isolated in Slovenia.</title>
        <authorList>
            <person name="Janez N."/>
            <person name="Peterka M."/>
            <person name="Accetto T."/>
        </authorList>
    </citation>
    <scope>NUCLEOTIDE SEQUENCE [LARGE SCALE GENOMIC DNA]</scope>
</reference>
<keyword evidence="1" id="KW-1133">Transmembrane helix</keyword>
<evidence type="ECO:0000313" key="2">
    <source>
        <dbReference type="EMBL" id="ANH51204.1"/>
    </source>
</evidence>
<dbReference type="Proteomes" id="UP000221511">
    <property type="component" value="Segment"/>
</dbReference>
<evidence type="ECO:0000313" key="3">
    <source>
        <dbReference type="Proteomes" id="UP000221511"/>
    </source>
</evidence>
<gene>
    <name evidence="2" type="ORF">PC5_00082</name>
</gene>
<keyword evidence="1" id="KW-0472">Membrane</keyword>
<protein>
    <submittedName>
        <fullName evidence="2">Uncharacterized protein</fullName>
    </submittedName>
</protein>